<protein>
    <recommendedName>
        <fullName evidence="3">Cyclic lactone autoinducer peptide</fullName>
    </recommendedName>
</protein>
<comment type="caution">
    <text evidence="1">The sequence shown here is derived from an EMBL/GenBank/DDBJ whole genome shotgun (WGS) entry which is preliminary data.</text>
</comment>
<proteinExistence type="predicted"/>
<accession>A0ABR7FJ79</accession>
<evidence type="ECO:0000313" key="2">
    <source>
        <dbReference type="Proteomes" id="UP000654573"/>
    </source>
</evidence>
<name>A0ABR7FJ79_9FIRM</name>
<dbReference type="RefSeq" id="WP_158587266.1">
    <property type="nucleotide sequence ID" value="NZ_JACOOU010000010.1"/>
</dbReference>
<dbReference type="Proteomes" id="UP000654573">
    <property type="component" value="Unassembled WGS sequence"/>
</dbReference>
<evidence type="ECO:0008006" key="3">
    <source>
        <dbReference type="Google" id="ProtNLM"/>
    </source>
</evidence>
<keyword evidence="2" id="KW-1185">Reference proteome</keyword>
<gene>
    <name evidence="1" type="ORF">H8S76_19595</name>
</gene>
<dbReference type="EMBL" id="JACOOU010000010">
    <property type="protein sequence ID" value="MBC5674461.1"/>
    <property type="molecule type" value="Genomic_DNA"/>
</dbReference>
<organism evidence="1 2">
    <name type="scientific">Blautia celeris</name>
    <dbReference type="NCBI Taxonomy" id="2763026"/>
    <lineage>
        <taxon>Bacteria</taxon>
        <taxon>Bacillati</taxon>
        <taxon>Bacillota</taxon>
        <taxon>Clostridia</taxon>
        <taxon>Lachnospirales</taxon>
        <taxon>Lachnospiraceae</taxon>
        <taxon>Blautia</taxon>
    </lineage>
</organism>
<sequence>MINKKMDILVEKIIKTALTSTKSSSIIHVYEPDVPDCMKEYCKNLETQNTNQKED</sequence>
<evidence type="ECO:0000313" key="1">
    <source>
        <dbReference type="EMBL" id="MBC5674461.1"/>
    </source>
</evidence>
<reference evidence="1 2" key="1">
    <citation type="submission" date="2020-08" db="EMBL/GenBank/DDBJ databases">
        <title>Genome public.</title>
        <authorList>
            <person name="Liu C."/>
            <person name="Sun Q."/>
        </authorList>
    </citation>
    <scope>NUCLEOTIDE SEQUENCE [LARGE SCALE GENOMIC DNA]</scope>
    <source>
        <strain evidence="1 2">NSJ-34</strain>
    </source>
</reference>